<gene>
    <name evidence="2" type="ORF">HRJ53_17390</name>
</gene>
<organism evidence="2 3">
    <name type="scientific">Candidatus Acidiferrum panamense</name>
    <dbReference type="NCBI Taxonomy" id="2741543"/>
    <lineage>
        <taxon>Bacteria</taxon>
        <taxon>Pseudomonadati</taxon>
        <taxon>Acidobacteriota</taxon>
        <taxon>Terriglobia</taxon>
        <taxon>Candidatus Acidiferrales</taxon>
        <taxon>Candidatus Acidiferrum</taxon>
    </lineage>
</organism>
<evidence type="ECO:0000313" key="2">
    <source>
        <dbReference type="EMBL" id="MBA0086757.1"/>
    </source>
</evidence>
<name>A0A7V8NSW2_9BACT</name>
<comment type="caution">
    <text evidence="2">The sequence shown here is derived from an EMBL/GenBank/DDBJ whole genome shotgun (WGS) entry which is preliminary data.</text>
</comment>
<protein>
    <submittedName>
        <fullName evidence="2">Uncharacterized protein</fullName>
    </submittedName>
</protein>
<keyword evidence="3" id="KW-1185">Reference proteome</keyword>
<feature type="signal peptide" evidence="1">
    <location>
        <begin position="1"/>
        <end position="28"/>
    </location>
</feature>
<keyword evidence="1" id="KW-0732">Signal</keyword>
<dbReference type="Gene3D" id="3.30.750.44">
    <property type="match status" value="1"/>
</dbReference>
<dbReference type="Proteomes" id="UP000567293">
    <property type="component" value="Unassembled WGS sequence"/>
</dbReference>
<feature type="chain" id="PRO_5031548512" evidence="1">
    <location>
        <begin position="29"/>
        <end position="182"/>
    </location>
</feature>
<accession>A0A7V8NSW2</accession>
<feature type="non-terminal residue" evidence="2">
    <location>
        <position position="182"/>
    </location>
</feature>
<evidence type="ECO:0000256" key="1">
    <source>
        <dbReference type="SAM" id="SignalP"/>
    </source>
</evidence>
<dbReference type="AlphaFoldDB" id="A0A7V8NSW2"/>
<dbReference type="EMBL" id="JACDQQ010001666">
    <property type="protein sequence ID" value="MBA0086757.1"/>
    <property type="molecule type" value="Genomic_DNA"/>
</dbReference>
<reference evidence="2" key="1">
    <citation type="submission" date="2020-06" db="EMBL/GenBank/DDBJ databases">
        <title>Legume-microbial interactions unlock mineral nutrients during tropical forest succession.</title>
        <authorList>
            <person name="Epihov D.Z."/>
        </authorList>
    </citation>
    <scope>NUCLEOTIDE SEQUENCE [LARGE SCALE GENOMIC DNA]</scope>
    <source>
        <strain evidence="2">Pan2503</strain>
    </source>
</reference>
<evidence type="ECO:0000313" key="3">
    <source>
        <dbReference type="Proteomes" id="UP000567293"/>
    </source>
</evidence>
<sequence>MNLQSKAHLCAVVSASVALFLFPLSAGAQVQRATESFDGLWLTDGYGELIEVQGDNLRAYEITTLSCLPAAKATRRIEASTVHEIVFAGKDGTLRISPGPLADTRWLHEDGSVSNILIRRAGSRPELCDQPPANTPLSNYQVFWETFSEHYPFFAQRQMNWPAVDKKFRPQVTPETKPEELF</sequence>
<proteinExistence type="predicted"/>